<dbReference type="PROSITE" id="PS00893">
    <property type="entry name" value="NUDIX_BOX"/>
    <property type="match status" value="1"/>
</dbReference>
<organism evidence="5 6">
    <name type="scientific">Aestuariivirga litoralis</name>
    <dbReference type="NCBI Taxonomy" id="2650924"/>
    <lineage>
        <taxon>Bacteria</taxon>
        <taxon>Pseudomonadati</taxon>
        <taxon>Pseudomonadota</taxon>
        <taxon>Alphaproteobacteria</taxon>
        <taxon>Hyphomicrobiales</taxon>
        <taxon>Aestuariivirgaceae</taxon>
        <taxon>Aestuariivirga</taxon>
    </lineage>
</organism>
<comment type="cofactor">
    <cofactor evidence="1">
        <name>Mg(2+)</name>
        <dbReference type="ChEBI" id="CHEBI:18420"/>
    </cofactor>
</comment>
<dbReference type="EMBL" id="QKVK01000008">
    <property type="protein sequence ID" value="PZF75866.1"/>
    <property type="molecule type" value="Genomic_DNA"/>
</dbReference>
<dbReference type="InterPro" id="IPR020476">
    <property type="entry name" value="Nudix_hydrolase"/>
</dbReference>
<evidence type="ECO:0000313" key="5">
    <source>
        <dbReference type="EMBL" id="PZF75866.1"/>
    </source>
</evidence>
<dbReference type="Pfam" id="PF00293">
    <property type="entry name" value="NUDIX"/>
    <property type="match status" value="1"/>
</dbReference>
<dbReference type="InterPro" id="IPR000086">
    <property type="entry name" value="NUDIX_hydrolase_dom"/>
</dbReference>
<dbReference type="Gene3D" id="3.90.79.10">
    <property type="entry name" value="Nucleoside Triphosphate Pyrophosphohydrolase"/>
    <property type="match status" value="1"/>
</dbReference>
<protein>
    <submittedName>
        <fullName evidence="5">NUDIX hydrolase</fullName>
    </submittedName>
</protein>
<dbReference type="PROSITE" id="PS51462">
    <property type="entry name" value="NUDIX"/>
    <property type="match status" value="1"/>
</dbReference>
<evidence type="ECO:0000256" key="1">
    <source>
        <dbReference type="ARBA" id="ARBA00001946"/>
    </source>
</evidence>
<keyword evidence="2 3" id="KW-0378">Hydrolase</keyword>
<evidence type="ECO:0000313" key="6">
    <source>
        <dbReference type="Proteomes" id="UP000248795"/>
    </source>
</evidence>
<evidence type="ECO:0000256" key="3">
    <source>
        <dbReference type="RuleBase" id="RU003476"/>
    </source>
</evidence>
<dbReference type="Pfam" id="PF21906">
    <property type="entry name" value="WHD_NrtR"/>
    <property type="match status" value="1"/>
</dbReference>
<dbReference type="InterPro" id="IPR036390">
    <property type="entry name" value="WH_DNA-bd_sf"/>
</dbReference>
<dbReference type="InterPro" id="IPR054105">
    <property type="entry name" value="WHD_NrtR"/>
</dbReference>
<keyword evidence="6" id="KW-1185">Reference proteome</keyword>
<dbReference type="Gene3D" id="1.10.10.10">
    <property type="entry name" value="Winged helix-like DNA-binding domain superfamily/Winged helix DNA-binding domain"/>
    <property type="match status" value="1"/>
</dbReference>
<sequence length="213" mass="23908">MTQYCYDYPRPAVTTDICLFTVVDDDLRILLVRRGLEPFKGAWALPGGFLQENETLDQCAARELQEETGVAGTHLEAFATFSEPKRDPRYRVVTAAYFALVPATDHALQSGSDADDAQWHRMQSLPKLAFDHADIITAARGALAGKLDREPLVLALLPARFTLTQIQKVYEAVEGQPLDKRNFRRAILAKGWIRETGAMERGSRRPAMLYERA</sequence>
<dbReference type="InterPro" id="IPR015797">
    <property type="entry name" value="NUDIX_hydrolase-like_dom_sf"/>
</dbReference>
<gene>
    <name evidence="5" type="ORF">DK847_16735</name>
</gene>
<dbReference type="GO" id="GO:0016787">
    <property type="term" value="F:hydrolase activity"/>
    <property type="evidence" value="ECO:0007669"/>
    <property type="project" value="UniProtKB-KW"/>
</dbReference>
<comment type="similarity">
    <text evidence="3">Belongs to the Nudix hydrolase family.</text>
</comment>
<dbReference type="InterPro" id="IPR036388">
    <property type="entry name" value="WH-like_DNA-bd_sf"/>
</dbReference>
<dbReference type="PANTHER" id="PTHR43736">
    <property type="entry name" value="ADP-RIBOSE PYROPHOSPHATASE"/>
    <property type="match status" value="1"/>
</dbReference>
<dbReference type="PRINTS" id="PR00502">
    <property type="entry name" value="NUDIXFAMILY"/>
</dbReference>
<proteinExistence type="inferred from homology"/>
<evidence type="ECO:0000256" key="2">
    <source>
        <dbReference type="ARBA" id="ARBA00022801"/>
    </source>
</evidence>
<dbReference type="Proteomes" id="UP000248795">
    <property type="component" value="Unassembled WGS sequence"/>
</dbReference>
<accession>A0A2W2BR49</accession>
<comment type="caution">
    <text evidence="5">The sequence shown here is derived from an EMBL/GenBank/DDBJ whole genome shotgun (WGS) entry which is preliminary data.</text>
</comment>
<evidence type="ECO:0000259" key="4">
    <source>
        <dbReference type="PROSITE" id="PS51462"/>
    </source>
</evidence>
<dbReference type="InterPro" id="IPR020084">
    <property type="entry name" value="NUDIX_hydrolase_CS"/>
</dbReference>
<feature type="domain" description="Nudix hydrolase" evidence="4">
    <location>
        <begin position="10"/>
        <end position="143"/>
    </location>
</feature>
<name>A0A2W2BR49_9HYPH</name>
<dbReference type="SUPFAM" id="SSF46785">
    <property type="entry name" value="Winged helix' DNA-binding domain"/>
    <property type="match status" value="1"/>
</dbReference>
<dbReference type="AlphaFoldDB" id="A0A2W2BR49"/>
<reference evidence="6" key="1">
    <citation type="submission" date="2018-06" db="EMBL/GenBank/DDBJ databases">
        <title>Aestuariibacter litoralis strain KCTC 52945T.</title>
        <authorList>
            <person name="Li X."/>
            <person name="Salam N."/>
            <person name="Li J.-L."/>
            <person name="Chen Y.-M."/>
            <person name="Yang Z.-W."/>
            <person name="Zhang L.-Y."/>
            <person name="Han M.-X."/>
            <person name="Xiao M."/>
            <person name="Li W.-J."/>
        </authorList>
    </citation>
    <scope>NUCLEOTIDE SEQUENCE [LARGE SCALE GENOMIC DNA]</scope>
    <source>
        <strain evidence="6">KCTC 52945</strain>
    </source>
</reference>
<dbReference type="CDD" id="cd18873">
    <property type="entry name" value="NUDIX_NadM_like"/>
    <property type="match status" value="1"/>
</dbReference>
<dbReference type="SUPFAM" id="SSF55811">
    <property type="entry name" value="Nudix"/>
    <property type="match status" value="1"/>
</dbReference>
<dbReference type="PANTHER" id="PTHR43736:SF4">
    <property type="entry name" value="SLR1690 PROTEIN"/>
    <property type="match status" value="1"/>
</dbReference>